<gene>
    <name evidence="1" type="ORF">BGZ65_006519</name>
</gene>
<organism evidence="1 2">
    <name type="scientific">Modicella reniformis</name>
    <dbReference type="NCBI Taxonomy" id="1440133"/>
    <lineage>
        <taxon>Eukaryota</taxon>
        <taxon>Fungi</taxon>
        <taxon>Fungi incertae sedis</taxon>
        <taxon>Mucoromycota</taxon>
        <taxon>Mortierellomycotina</taxon>
        <taxon>Mortierellomycetes</taxon>
        <taxon>Mortierellales</taxon>
        <taxon>Mortierellaceae</taxon>
        <taxon>Modicella</taxon>
    </lineage>
</organism>
<dbReference type="AlphaFoldDB" id="A0A9P6MAZ7"/>
<evidence type="ECO:0000313" key="1">
    <source>
        <dbReference type="EMBL" id="KAF9986726.1"/>
    </source>
</evidence>
<accession>A0A9P6MAZ7</accession>
<keyword evidence="2" id="KW-1185">Reference proteome</keyword>
<reference evidence="1" key="1">
    <citation type="journal article" date="2020" name="Fungal Divers.">
        <title>Resolving the Mortierellaceae phylogeny through synthesis of multi-gene phylogenetics and phylogenomics.</title>
        <authorList>
            <person name="Vandepol N."/>
            <person name="Liber J."/>
            <person name="Desiro A."/>
            <person name="Na H."/>
            <person name="Kennedy M."/>
            <person name="Barry K."/>
            <person name="Grigoriev I.V."/>
            <person name="Miller A.N."/>
            <person name="O'Donnell K."/>
            <person name="Stajich J.E."/>
            <person name="Bonito G."/>
        </authorList>
    </citation>
    <scope>NUCLEOTIDE SEQUENCE</scope>
    <source>
        <strain evidence="1">MES-2147</strain>
    </source>
</reference>
<evidence type="ECO:0000313" key="2">
    <source>
        <dbReference type="Proteomes" id="UP000749646"/>
    </source>
</evidence>
<sequence length="76" mass="8550">MELEPTISVSIEPPSLPLVCTKLEELKLFIKKPLPQSLETDAMNKEFAIPIILQVGVLCNALKSLKRLNTLELHRL</sequence>
<comment type="caution">
    <text evidence="1">The sequence shown here is derived from an EMBL/GenBank/DDBJ whole genome shotgun (WGS) entry which is preliminary data.</text>
</comment>
<dbReference type="EMBL" id="JAAAHW010003213">
    <property type="protein sequence ID" value="KAF9986726.1"/>
    <property type="molecule type" value="Genomic_DNA"/>
</dbReference>
<name>A0A9P6MAZ7_9FUNG</name>
<dbReference type="Proteomes" id="UP000749646">
    <property type="component" value="Unassembled WGS sequence"/>
</dbReference>
<protein>
    <submittedName>
        <fullName evidence="1">Uncharacterized protein</fullName>
    </submittedName>
</protein>
<proteinExistence type="predicted"/>